<comment type="similarity">
    <text evidence="1">Belongs to the APC1 family.</text>
</comment>
<name>A0A7M7T541_STRPU</name>
<dbReference type="OMA" id="MQPPDSR"/>
<feature type="compositionally biased region" description="Polar residues" evidence="6">
    <location>
        <begin position="515"/>
        <end position="528"/>
    </location>
</feature>
<feature type="region of interest" description="Disordered" evidence="6">
    <location>
        <begin position="509"/>
        <end position="533"/>
    </location>
</feature>
<protein>
    <recommendedName>
        <fullName evidence="12">Anaphase-promoting complex subunit 1</fullName>
    </recommendedName>
</protein>
<evidence type="ECO:0000256" key="4">
    <source>
        <dbReference type="ARBA" id="ARBA00022776"/>
    </source>
</evidence>
<keyword evidence="4" id="KW-0498">Mitosis</keyword>
<evidence type="ECO:0000256" key="1">
    <source>
        <dbReference type="ARBA" id="ARBA00010547"/>
    </source>
</evidence>
<feature type="compositionally biased region" description="Polar residues" evidence="6">
    <location>
        <begin position="120"/>
        <end position="157"/>
    </location>
</feature>
<dbReference type="GO" id="GO:0070979">
    <property type="term" value="P:protein K11-linked ubiquitination"/>
    <property type="evidence" value="ECO:0000318"/>
    <property type="project" value="GO_Central"/>
</dbReference>
<accession>A0A7M7T541</accession>
<evidence type="ECO:0000256" key="3">
    <source>
        <dbReference type="ARBA" id="ARBA00022737"/>
    </source>
</evidence>
<feature type="domain" description="Anaphase-promoting complex subunit 1 C-terminal" evidence="7">
    <location>
        <begin position="1528"/>
        <end position="1662"/>
    </location>
</feature>
<dbReference type="Pfam" id="PF20518">
    <property type="entry name" value="Apc1_MidN"/>
    <property type="match status" value="1"/>
</dbReference>
<dbReference type="GO" id="GO:0007091">
    <property type="term" value="P:metaphase/anaphase transition of mitotic cell cycle"/>
    <property type="evidence" value="ECO:0000318"/>
    <property type="project" value="GO_Central"/>
</dbReference>
<dbReference type="PANTHER" id="PTHR12827:SF3">
    <property type="entry name" value="ANAPHASE-PROMOTING COMPLEX SUBUNIT 1"/>
    <property type="match status" value="1"/>
</dbReference>
<keyword evidence="2" id="KW-0132">Cell division</keyword>
<dbReference type="InParanoid" id="A0A7M7T541"/>
<dbReference type="FunFam" id="1.25.10.10:FF:000747">
    <property type="entry name" value="Shattered"/>
    <property type="match status" value="1"/>
</dbReference>
<keyword evidence="5" id="KW-0131">Cell cycle</keyword>
<proteinExistence type="inferred from homology"/>
<organism evidence="10 11">
    <name type="scientific">Strongylocentrotus purpuratus</name>
    <name type="common">Purple sea urchin</name>
    <dbReference type="NCBI Taxonomy" id="7668"/>
    <lineage>
        <taxon>Eukaryota</taxon>
        <taxon>Metazoa</taxon>
        <taxon>Echinodermata</taxon>
        <taxon>Eleutherozoa</taxon>
        <taxon>Echinozoa</taxon>
        <taxon>Echinoidea</taxon>
        <taxon>Euechinoidea</taxon>
        <taxon>Echinacea</taxon>
        <taxon>Camarodonta</taxon>
        <taxon>Echinidea</taxon>
        <taxon>Strongylocentrotidae</taxon>
        <taxon>Strongylocentrotus</taxon>
    </lineage>
</organism>
<dbReference type="KEGG" id="spu:100888486"/>
<evidence type="ECO:0000256" key="6">
    <source>
        <dbReference type="SAM" id="MobiDB-lite"/>
    </source>
</evidence>
<evidence type="ECO:0000256" key="2">
    <source>
        <dbReference type="ARBA" id="ARBA00022618"/>
    </source>
</evidence>
<dbReference type="PANTHER" id="PTHR12827">
    <property type="entry name" value="MEIOTIC CHECKPOINT REGULATOR TSG24 FAMILY MEMBER"/>
    <property type="match status" value="1"/>
</dbReference>
<evidence type="ECO:0000313" key="11">
    <source>
        <dbReference type="Proteomes" id="UP000007110"/>
    </source>
</evidence>
<dbReference type="InterPro" id="IPR024990">
    <property type="entry name" value="Apc1"/>
</dbReference>
<feature type="region of interest" description="Disordered" evidence="6">
    <location>
        <begin position="119"/>
        <end position="158"/>
    </location>
</feature>
<evidence type="ECO:0000259" key="8">
    <source>
        <dbReference type="Pfam" id="PF20518"/>
    </source>
</evidence>
<dbReference type="FunFam" id="1.25.10.10:FF:000302">
    <property type="entry name" value="Anaphase-promoting complex subunit 1"/>
    <property type="match status" value="1"/>
</dbReference>
<evidence type="ECO:0000259" key="7">
    <source>
        <dbReference type="Pfam" id="PF18122"/>
    </source>
</evidence>
<sequence>MQQIVFTSQKPSLVMTFDRSIGVHSVWALRKVKEEEANTAVKLLDVLSGSLSLHSSMANTTGLGATPKHHSTSSTASLLAGLSMSAQSRLSMCSVSPAMSPAPGFRGYARTLASPHLASRGQSPALSHSGVNRSYSPGHSLPFSSPGVSQTPRSSYPWTPVTGNTTNMTTMCEDIDEPLLPELCLEHCWTEPFTSNRDGILGQATKAFLTSDLSGQDFLCFLLPRTRQLRCLKFSSSNDCTQLIFGSLTTLHVRDAIQLEDLKMMVVVEANGSLALYTGINKVGNILIPGVAPTIMSSSVGPGGVMPRPSTPLDSPYLTSSQRAGVSLSLTDQVVLLSPVPGEVGHTKLQDSTCSEDLTLSHSATSGQHVIRLQDSVKNRFTVVLSNDTMIRTSLPKISVSNTVNLCLEAIKYVLPRDTAIQFQARWYATNHAPGELRDQSELMTFASCLLGMMGYNTAQLNLFSQDTESAGSPVVAAKKHKPSGWDEDWEYLFSSDYHNKVKDTLPVFNHPDTAPSTSSMNPGSSNDDSTKRKPLETSALLFPHIPGLAFVLHLVYEELMLNKYLRQDVRELVVVLNHLACELDWSQYKDYYLRNHPALFSSTPEKSLTPEMKKDLQVPAFWTPLPPSIDRYLYNYIRGAKQDPFPVLSGLCSKTSEMVSLYMLCMTEGIPDLAGTHRLRRRQSVSAFPSDFSSMDSLNTFLLRYPDLPSSHRTVLYMAHLGYTLATLASLPVGVALPLMEAISQCQDAPHSGWPKGAYDLLGRQDLSNQVQWLSSSSKKHRRSKTHCGSPGSGPSTMATKQDERDGMEHLDQELLRLRFPDDLRVQEVRRLLQSSKPVTIALTQKPETSDHEFIEEQELHLLLVSQRTMALPVGRGIFTLGTSNAVITEPLHVPKLNLTGKAPPRNNTINFVNIDVPTNMNSWPLFHNGVAAGLKITRGDNQIDSAWIVYNRPQTTELHNEHAGFLMALGLNGHLSNLDKLNIHNYLCSGHEMTSVGLLLGLAAAKRGTMDVTTTKILCIHISSLLPPTSTELDVPHSVQVAAILGTGLVYQKTAHRHVAEVLLGEIGRPPGPELNNCTNRESYSLAAGLALGMVTLGRGSGAVGLSDLNIPDQLYHYMAGGHKKHVSGSSREKKSPCYQIREGDQVNLDVTSPGATLALGLMFLQTGNRAVADWLAAPDTQSLLDMVKPDFLLLRALSRGLVLWDDIRPTSEWIDSNIPPIVKKYAFKANTAENNGDEEIDYQTMSQAICNIGAGACFVLGLRFAGTANKCAYDCLLSYLKKLMNRASQPLVDVAGRTTFKTCLYTILLALAMVMAGTGDVELLRVARGLRSRVHNDISYGNHMACSMAIGLLFMGGGRYTLSTSQESVAALITSLFPCFPGNSKGNRYHLQALRHLYVLAAEPRLILPKDVETGKPCYVPLEVTLKESEWHDETILKLMAPCIIGELRSLKSVRILGPRYLGVTLNLERDLDTLKGLLTSGGTLFVKPRAGHLSYAEDPKGYRSLLAQLLTHETSSHSTSDLKLIESFTSDPRILNFVKQFCWWNSDKPKNEDEKSLMMGSLLFESVTKEKLAVLPVLLEVHQSLDQPLESLNASDLWQLKLVLAYYSHHPAVKTPMDESTQAPMQRRRLVHAEACAHFKSRLDSILDTWLQVTGDSSLPEVFAALQDYHLPVSAVLRIYQCLQRTR</sequence>
<dbReference type="InterPro" id="IPR011989">
    <property type="entry name" value="ARM-like"/>
</dbReference>
<reference evidence="11" key="1">
    <citation type="submission" date="2015-02" db="EMBL/GenBank/DDBJ databases">
        <title>Genome sequencing for Strongylocentrotus purpuratus.</title>
        <authorList>
            <person name="Murali S."/>
            <person name="Liu Y."/>
            <person name="Vee V."/>
            <person name="English A."/>
            <person name="Wang M."/>
            <person name="Skinner E."/>
            <person name="Han Y."/>
            <person name="Muzny D.M."/>
            <person name="Worley K.C."/>
            <person name="Gibbs R.A."/>
        </authorList>
    </citation>
    <scope>NUCLEOTIDE SEQUENCE</scope>
</reference>
<evidence type="ECO:0008006" key="12">
    <source>
        <dbReference type="Google" id="ProtNLM"/>
    </source>
</evidence>
<feature type="region of interest" description="Disordered" evidence="6">
    <location>
        <begin position="774"/>
        <end position="806"/>
    </location>
</feature>
<dbReference type="Pfam" id="PF21282">
    <property type="entry name" value="APC1_3rd"/>
    <property type="match status" value="1"/>
</dbReference>
<feature type="domain" description="Anaphase-promoting complex subunit 1 beta-sandwich" evidence="9">
    <location>
        <begin position="1408"/>
        <end position="1493"/>
    </location>
</feature>
<reference evidence="10" key="2">
    <citation type="submission" date="2021-01" db="UniProtKB">
        <authorList>
            <consortium name="EnsemblMetazoa"/>
        </authorList>
    </citation>
    <scope>IDENTIFICATION</scope>
</reference>
<dbReference type="GeneID" id="100888486"/>
<dbReference type="InterPro" id="IPR046794">
    <property type="entry name" value="Apc1_MidN"/>
</dbReference>
<evidence type="ECO:0000313" key="10">
    <source>
        <dbReference type="EnsemblMetazoa" id="XP_030854571"/>
    </source>
</evidence>
<dbReference type="EnsemblMetazoa" id="XM_030998711">
    <property type="protein sequence ID" value="XP_030854571"/>
    <property type="gene ID" value="LOC100888486"/>
</dbReference>
<dbReference type="FunCoup" id="A0A7M7T541">
    <property type="interactions" value="978"/>
</dbReference>
<dbReference type="InterPro" id="IPR048971">
    <property type="entry name" value="Apc1_3rd"/>
</dbReference>
<feature type="domain" description="Anaphase-promoting complex subunit 1 middle" evidence="8">
    <location>
        <begin position="453"/>
        <end position="769"/>
    </location>
</feature>
<dbReference type="GO" id="GO:0005680">
    <property type="term" value="C:anaphase-promoting complex"/>
    <property type="evidence" value="ECO:0000318"/>
    <property type="project" value="GO_Central"/>
</dbReference>
<dbReference type="Pfam" id="PF18122">
    <property type="entry name" value="APC1_C"/>
    <property type="match status" value="1"/>
</dbReference>
<dbReference type="OrthoDB" id="26401at2759"/>
<dbReference type="GO" id="GO:0051301">
    <property type="term" value="P:cell division"/>
    <property type="evidence" value="ECO:0007669"/>
    <property type="project" value="UniProtKB-KW"/>
</dbReference>
<dbReference type="GO" id="GO:0031145">
    <property type="term" value="P:anaphase-promoting complex-dependent catabolic process"/>
    <property type="evidence" value="ECO:0000318"/>
    <property type="project" value="GO_Central"/>
</dbReference>
<keyword evidence="3" id="KW-0677">Repeat</keyword>
<dbReference type="CTD" id="64682"/>
<evidence type="ECO:0000259" key="9">
    <source>
        <dbReference type="Pfam" id="PF21282"/>
    </source>
</evidence>
<dbReference type="RefSeq" id="XP_030854571.1">
    <property type="nucleotide sequence ID" value="XM_030998711.1"/>
</dbReference>
<dbReference type="GO" id="GO:0060090">
    <property type="term" value="F:molecular adaptor activity"/>
    <property type="evidence" value="ECO:0000318"/>
    <property type="project" value="GO_Central"/>
</dbReference>
<dbReference type="Gene3D" id="1.25.10.10">
    <property type="entry name" value="Leucine-rich Repeat Variant"/>
    <property type="match status" value="2"/>
</dbReference>
<dbReference type="InterPro" id="IPR041221">
    <property type="entry name" value="APC1_C"/>
</dbReference>
<keyword evidence="11" id="KW-1185">Reference proteome</keyword>
<evidence type="ECO:0000256" key="5">
    <source>
        <dbReference type="ARBA" id="ARBA00023306"/>
    </source>
</evidence>
<dbReference type="Proteomes" id="UP000007110">
    <property type="component" value="Unassembled WGS sequence"/>
</dbReference>